<dbReference type="SUPFAM" id="SSF48056">
    <property type="entry name" value="Di-copper centre-containing domain"/>
    <property type="match status" value="1"/>
</dbReference>
<comment type="cofactor">
    <cofactor evidence="1">
        <name>Cu(2+)</name>
        <dbReference type="ChEBI" id="CHEBI:29036"/>
    </cofactor>
</comment>
<keyword evidence="5" id="KW-0560">Oxidoreductase</keyword>
<keyword evidence="3" id="KW-0479">Metal-binding</keyword>
<evidence type="ECO:0000313" key="11">
    <source>
        <dbReference type="Proteomes" id="UP000008810"/>
    </source>
</evidence>
<dbReference type="KEGG" id="bdi:100822036"/>
<evidence type="ECO:0000256" key="6">
    <source>
        <dbReference type="ARBA" id="ARBA00023008"/>
    </source>
</evidence>
<dbReference type="OMA" id="IHEAYCA"/>
<evidence type="ECO:0000313" key="9">
    <source>
        <dbReference type="EMBL" id="KQJ95069.1"/>
    </source>
</evidence>
<accession>I1I0Y3</accession>
<dbReference type="InterPro" id="IPR002227">
    <property type="entry name" value="Tyrosinase_Cu-bd"/>
</dbReference>
<dbReference type="PROSITE" id="PS00210">
    <property type="entry name" value="HEMOCYANIN_2"/>
    <property type="match status" value="1"/>
</dbReference>
<dbReference type="Proteomes" id="UP000008810">
    <property type="component" value="Chromosome 3"/>
</dbReference>
<comment type="similarity">
    <text evidence="2">Belongs to the tyrosinase family.</text>
</comment>
<dbReference type="EnsemblPlants" id="KQJ95069">
    <property type="protein sequence ID" value="KQJ95069"/>
    <property type="gene ID" value="BRADI_3g15040v3"/>
</dbReference>
<evidence type="ECO:0000259" key="8">
    <source>
        <dbReference type="PROSITE" id="PS00498"/>
    </source>
</evidence>
<reference evidence="9 10" key="1">
    <citation type="journal article" date="2010" name="Nature">
        <title>Genome sequencing and analysis of the model grass Brachypodium distachyon.</title>
        <authorList>
            <consortium name="International Brachypodium Initiative"/>
        </authorList>
    </citation>
    <scope>NUCLEOTIDE SEQUENCE [LARGE SCALE GENOMIC DNA]</scope>
    <source>
        <strain evidence="9 10">Bd21</strain>
    </source>
</reference>
<dbReference type="STRING" id="15368.I1I0Y3"/>
<dbReference type="Pfam" id="PF00264">
    <property type="entry name" value="Tyrosinase"/>
    <property type="match status" value="1"/>
</dbReference>
<dbReference type="GO" id="GO:0004097">
    <property type="term" value="F:catechol oxidase activity"/>
    <property type="evidence" value="ECO:0007669"/>
    <property type="project" value="InterPro"/>
</dbReference>
<protein>
    <recommendedName>
        <fullName evidence="8">Tyrosinase copper-binding domain-containing protein</fullName>
    </recommendedName>
</protein>
<name>I1I0Y3_BRADI</name>
<dbReference type="Gene3D" id="1.10.1280.10">
    <property type="entry name" value="Di-copper center containing domain from catechol oxidase"/>
    <property type="match status" value="1"/>
</dbReference>
<dbReference type="HOGENOM" id="CLU_029668_1_0_1"/>
<keyword evidence="11" id="KW-1185">Reference proteome</keyword>
<dbReference type="InterPro" id="IPR013788">
    <property type="entry name" value="Hemocyanin/hexamerin"/>
</dbReference>
<dbReference type="OrthoDB" id="6132182at2759"/>
<gene>
    <name evidence="10" type="primary">LOC100822036</name>
    <name evidence="9" type="ORF">BRADI_3g15040v3</name>
</gene>
<evidence type="ECO:0000313" key="10">
    <source>
        <dbReference type="EnsemblPlants" id="KQJ95069"/>
    </source>
</evidence>
<reference evidence="10" key="3">
    <citation type="submission" date="2018-08" db="UniProtKB">
        <authorList>
            <consortium name="EnsemblPlants"/>
        </authorList>
    </citation>
    <scope>IDENTIFICATION</scope>
    <source>
        <strain evidence="10">cv. Bd21</strain>
    </source>
</reference>
<dbReference type="RefSeq" id="XP_003571389.2">
    <property type="nucleotide sequence ID" value="XM_003571341.4"/>
</dbReference>
<dbReference type="PRINTS" id="PR00092">
    <property type="entry name" value="TYROSINASE"/>
</dbReference>
<dbReference type="Pfam" id="PF12142">
    <property type="entry name" value="PPO1_DWL"/>
    <property type="match status" value="1"/>
</dbReference>
<dbReference type="Gramene" id="KQJ95069">
    <property type="protein sequence ID" value="KQJ95069"/>
    <property type="gene ID" value="BRADI_3g15040v3"/>
</dbReference>
<sequence>MSSSVVGTMTMVPFTSSSASACLLPLTSKPSKHGRRRLSCKAMASSGDDDDSYRIDRRDVLLGLTAATTGSTLGRARGLLAAEGVKQPMPITSEVLKCVSAGDFVCPAGSTDYDDATVVNFSDLPAPTGPPRVRRPAHLLSAQEVEKLELALQRMKELPDDDPRSFKNQAAIHEAYCDGKYNVVARSPGEPDATKFDVHFSSIFAPWHRMYIYFFEGILGELVGDPAFGLPYWNWDAPAGMMLPAAFTNPDSPLYDANRKPENERGAFIDLSLSPKVKSDPNKFKDDLLGLIDSNLCAMYRQMNVKEPVDFHGGYPSRTTKPPVGSLETGAHTAAHIWVGEHMGNLKTAARDPVFYSNHSNVDRMWHLWSTKLGNHEDLTNDQWLNTNFVFYDETKRPVRIAVRDVLDAEKQLGYTYEEKKSLEWMERRIKPAAIKIDDRTRDAKDNSSLPLVLKKGRMEYLPVERPKKDGTKTDEVLVVDVTLDPCEQVKFDVLVNVPRGEEDKVGPQNSQFAGSFSTVPHGGTMTGSATTKPVVSCRFKLQELIQDLNCNRSKMLNITLVPVEGDKTIVDNLRVELC</sequence>
<dbReference type="PANTHER" id="PTHR11474:SF117">
    <property type="entry name" value="POLYPHENOL OXIDASE CHLOROPLASTIC"/>
    <property type="match status" value="1"/>
</dbReference>
<evidence type="ECO:0000256" key="3">
    <source>
        <dbReference type="ARBA" id="ARBA00022723"/>
    </source>
</evidence>
<dbReference type="InterPro" id="IPR022740">
    <property type="entry name" value="Polyphenol_oxidase_C"/>
</dbReference>
<dbReference type="GeneID" id="100822036"/>
<evidence type="ECO:0000256" key="7">
    <source>
        <dbReference type="ARBA" id="ARBA00023157"/>
    </source>
</evidence>
<evidence type="ECO:0000256" key="4">
    <source>
        <dbReference type="ARBA" id="ARBA00022784"/>
    </source>
</evidence>
<dbReference type="GO" id="GO:0046872">
    <property type="term" value="F:metal ion binding"/>
    <property type="evidence" value="ECO:0007669"/>
    <property type="project" value="UniProtKB-KW"/>
</dbReference>
<organism evidence="9">
    <name type="scientific">Brachypodium distachyon</name>
    <name type="common">Purple false brome</name>
    <name type="synonym">Trachynia distachya</name>
    <dbReference type="NCBI Taxonomy" id="15368"/>
    <lineage>
        <taxon>Eukaryota</taxon>
        <taxon>Viridiplantae</taxon>
        <taxon>Streptophyta</taxon>
        <taxon>Embryophyta</taxon>
        <taxon>Tracheophyta</taxon>
        <taxon>Spermatophyta</taxon>
        <taxon>Magnoliopsida</taxon>
        <taxon>Liliopsida</taxon>
        <taxon>Poales</taxon>
        <taxon>Poaceae</taxon>
        <taxon>BOP clade</taxon>
        <taxon>Pooideae</taxon>
        <taxon>Stipodae</taxon>
        <taxon>Brachypodieae</taxon>
        <taxon>Brachypodium</taxon>
    </lineage>
</organism>
<dbReference type="InterPro" id="IPR022739">
    <property type="entry name" value="Polyphenol_oxidase_cen"/>
</dbReference>
<evidence type="ECO:0000256" key="5">
    <source>
        <dbReference type="ARBA" id="ARBA00023002"/>
    </source>
</evidence>
<keyword evidence="4" id="KW-0883">Thioether bond</keyword>
<keyword evidence="7" id="KW-1015">Disulfide bond</keyword>
<dbReference type="PROSITE" id="PS00498">
    <property type="entry name" value="TYROSINASE_2"/>
    <property type="match status" value="1"/>
</dbReference>
<dbReference type="Pfam" id="PF12143">
    <property type="entry name" value="PPO1_KFDV"/>
    <property type="match status" value="1"/>
</dbReference>
<dbReference type="eggNOG" id="ENOG502QVBP">
    <property type="taxonomic scope" value="Eukaryota"/>
</dbReference>
<reference evidence="9" key="2">
    <citation type="submission" date="2017-06" db="EMBL/GenBank/DDBJ databases">
        <title>WGS assembly of Brachypodium distachyon.</title>
        <authorList>
            <consortium name="The International Brachypodium Initiative"/>
            <person name="Lucas S."/>
            <person name="Harmon-Smith M."/>
            <person name="Lail K."/>
            <person name="Tice H."/>
            <person name="Grimwood J."/>
            <person name="Bruce D."/>
            <person name="Barry K."/>
            <person name="Shu S."/>
            <person name="Lindquist E."/>
            <person name="Wang M."/>
            <person name="Pitluck S."/>
            <person name="Vogel J.P."/>
            <person name="Garvin D.F."/>
            <person name="Mockler T.C."/>
            <person name="Schmutz J."/>
            <person name="Rokhsar D."/>
            <person name="Bevan M.W."/>
        </authorList>
    </citation>
    <scope>NUCLEOTIDE SEQUENCE</scope>
    <source>
        <strain evidence="9">Bd21</strain>
    </source>
</reference>
<dbReference type="InterPro" id="IPR050316">
    <property type="entry name" value="Tyrosinase/Hemocyanin"/>
</dbReference>
<evidence type="ECO:0000256" key="2">
    <source>
        <dbReference type="ARBA" id="ARBA00009928"/>
    </source>
</evidence>
<feature type="domain" description="Tyrosinase copper-binding" evidence="8">
    <location>
        <begin position="352"/>
        <end position="363"/>
    </location>
</feature>
<dbReference type="PANTHER" id="PTHR11474">
    <property type="entry name" value="TYROSINASE FAMILY MEMBER"/>
    <property type="match status" value="1"/>
</dbReference>
<dbReference type="InterPro" id="IPR008922">
    <property type="entry name" value="Di-copper_centre_dom_sf"/>
</dbReference>
<dbReference type="EMBL" id="CM000882">
    <property type="protein sequence ID" value="KQJ95069.1"/>
    <property type="molecule type" value="Genomic_DNA"/>
</dbReference>
<dbReference type="AlphaFoldDB" id="I1I0Y3"/>
<proteinExistence type="inferred from homology"/>
<evidence type="ECO:0000256" key="1">
    <source>
        <dbReference type="ARBA" id="ARBA00001973"/>
    </source>
</evidence>
<keyword evidence="6" id="KW-0186">Copper</keyword>